<gene>
    <name evidence="3" type="ORF">BDV23DRAFT_155263</name>
</gene>
<organism evidence="3">
    <name type="scientific">Petromyces alliaceus</name>
    <name type="common">Aspergillus alliaceus</name>
    <dbReference type="NCBI Taxonomy" id="209559"/>
    <lineage>
        <taxon>Eukaryota</taxon>
        <taxon>Fungi</taxon>
        <taxon>Dikarya</taxon>
        <taxon>Ascomycota</taxon>
        <taxon>Pezizomycotina</taxon>
        <taxon>Eurotiomycetes</taxon>
        <taxon>Eurotiomycetidae</taxon>
        <taxon>Eurotiales</taxon>
        <taxon>Aspergillaceae</taxon>
        <taxon>Aspergillus</taxon>
        <taxon>Aspergillus subgen. Circumdati</taxon>
    </lineage>
</organism>
<accession>A0A5N6FW89</accession>
<feature type="compositionally biased region" description="Low complexity" evidence="1">
    <location>
        <begin position="80"/>
        <end position="108"/>
    </location>
</feature>
<feature type="compositionally biased region" description="Low complexity" evidence="1">
    <location>
        <begin position="193"/>
        <end position="204"/>
    </location>
</feature>
<keyword evidence="2" id="KW-0732">Signal</keyword>
<feature type="compositionally biased region" description="Low complexity" evidence="1">
    <location>
        <begin position="114"/>
        <end position="178"/>
    </location>
</feature>
<dbReference type="Proteomes" id="UP000326877">
    <property type="component" value="Unassembled WGS sequence"/>
</dbReference>
<accession>A0A5N7C8V9</accession>
<dbReference type="OMA" id="DTVCAPP"/>
<feature type="compositionally biased region" description="Polar residues" evidence="1">
    <location>
        <begin position="179"/>
        <end position="192"/>
    </location>
</feature>
<evidence type="ECO:0000256" key="2">
    <source>
        <dbReference type="SAM" id="SignalP"/>
    </source>
</evidence>
<dbReference type="EMBL" id="ML735254">
    <property type="protein sequence ID" value="KAE8390545.1"/>
    <property type="molecule type" value="Genomic_DNA"/>
</dbReference>
<protein>
    <submittedName>
        <fullName evidence="3">Uncharacterized protein</fullName>
    </submittedName>
</protein>
<feature type="chain" id="PRO_5043568411" evidence="2">
    <location>
        <begin position="25"/>
        <end position="226"/>
    </location>
</feature>
<dbReference type="OrthoDB" id="4510518at2759"/>
<sequence>MVSKSSLNLLMFLAVLLLAVMVPAMDVTEDLGNVYDDDHLLGIPTFDEPRTLVPRNGFVTVTVTDTVCGPPPAGGTTSQGSGTIPGAPGTSPAPTVTTASETTVVTGTGPAGPIPTGTGPTGTSPTGASPTVTDTVITGTTTSTETQSSPSTETATPSPSTASSSVHSTTRSISSHSTGQSGTATATISGSQTATAAPTPNEATSQRGAINALLVLAVTCAGFLMI</sequence>
<feature type="signal peptide" evidence="2">
    <location>
        <begin position="1"/>
        <end position="24"/>
    </location>
</feature>
<evidence type="ECO:0000313" key="3">
    <source>
        <dbReference type="EMBL" id="KAE8390545.1"/>
    </source>
</evidence>
<name>A0A5N6FW89_PETAA</name>
<feature type="region of interest" description="Disordered" evidence="1">
    <location>
        <begin position="67"/>
        <end position="204"/>
    </location>
</feature>
<reference evidence="3" key="1">
    <citation type="submission" date="2019-04" db="EMBL/GenBank/DDBJ databases">
        <title>Friends and foes A comparative genomics studyof 23 Aspergillus species from section Flavi.</title>
        <authorList>
            <consortium name="DOE Joint Genome Institute"/>
            <person name="Kjaerbolling I."/>
            <person name="Vesth T."/>
            <person name="Frisvad J.C."/>
            <person name="Nybo J.L."/>
            <person name="Theobald S."/>
            <person name="Kildgaard S."/>
            <person name="Isbrandt T."/>
            <person name="Kuo A."/>
            <person name="Sato A."/>
            <person name="Lyhne E.K."/>
            <person name="Kogle M.E."/>
            <person name="Wiebenga A."/>
            <person name="Kun R.S."/>
            <person name="Lubbers R.J."/>
            <person name="Makela M.R."/>
            <person name="Barry K."/>
            <person name="Chovatia M."/>
            <person name="Clum A."/>
            <person name="Daum C."/>
            <person name="Haridas S."/>
            <person name="He G."/>
            <person name="LaButti K."/>
            <person name="Lipzen A."/>
            <person name="Mondo S."/>
            <person name="Riley R."/>
            <person name="Salamov A."/>
            <person name="Simmons B.A."/>
            <person name="Magnuson J.K."/>
            <person name="Henrissat B."/>
            <person name="Mortensen U.H."/>
            <person name="Larsen T.O."/>
            <person name="Devries R.P."/>
            <person name="Grigoriev I.V."/>
            <person name="Machida M."/>
            <person name="Baker S.E."/>
            <person name="Andersen M.R."/>
        </authorList>
    </citation>
    <scope>NUCLEOTIDE SEQUENCE [LARGE SCALE GENOMIC DNA]</scope>
    <source>
        <strain evidence="3">IBT 14317</strain>
    </source>
</reference>
<dbReference type="AlphaFoldDB" id="A0A5N6FW89"/>
<evidence type="ECO:0000256" key="1">
    <source>
        <dbReference type="SAM" id="MobiDB-lite"/>
    </source>
</evidence>
<proteinExistence type="predicted"/>